<keyword evidence="9" id="KW-0949">S-adenosyl-L-methionine</keyword>
<evidence type="ECO:0000313" key="14">
    <source>
        <dbReference type="EMBL" id="CEP64750.1"/>
    </source>
</evidence>
<evidence type="ECO:0000256" key="2">
    <source>
        <dbReference type="ARBA" id="ARBA00004797"/>
    </source>
</evidence>
<dbReference type="GO" id="GO:0031591">
    <property type="term" value="P:wybutosine biosynthetic process"/>
    <property type="evidence" value="ECO:0007669"/>
    <property type="project" value="EnsemblFungi"/>
</dbReference>
<gene>
    <name evidence="14" type="ORF">LALA0_S13e02168g</name>
</gene>
<organism evidence="14 15">
    <name type="scientific">Lachancea lanzarotensis</name>
    <dbReference type="NCBI Taxonomy" id="1245769"/>
    <lineage>
        <taxon>Eukaryota</taxon>
        <taxon>Fungi</taxon>
        <taxon>Dikarya</taxon>
        <taxon>Ascomycota</taxon>
        <taxon>Saccharomycotina</taxon>
        <taxon>Saccharomycetes</taxon>
        <taxon>Saccharomycetales</taxon>
        <taxon>Saccharomycetaceae</taxon>
        <taxon>Lachancea</taxon>
    </lineage>
</organism>
<dbReference type="AlphaFoldDB" id="A0A0C7N3I1"/>
<dbReference type="EC" id="2.1.1.290" evidence="5"/>
<accession>A0A0C7N3I1</accession>
<comment type="similarity">
    <text evidence="3">Belongs to the methyltransferase superfamily. LCMT family.</text>
</comment>
<comment type="catalytic activity">
    <reaction evidence="1">
        <text>7-[(3S)-3-amino-3-carboxypropyl]wyosine(37) in tRNA(Phe) + S-adenosyl-L-methionine = 7-[(3S)-(3-amino-3-methoxycarbonyl)propyl]wyosine(37) in tRNA(Phe) + S-adenosyl-L-homocysteine</text>
        <dbReference type="Rhea" id="RHEA:36903"/>
        <dbReference type="Rhea" id="RHEA-COMP:10379"/>
        <dbReference type="Rhea" id="RHEA-COMP:11844"/>
        <dbReference type="ChEBI" id="CHEBI:57856"/>
        <dbReference type="ChEBI" id="CHEBI:59789"/>
        <dbReference type="ChEBI" id="CHEBI:73543"/>
        <dbReference type="ChEBI" id="CHEBI:74275"/>
        <dbReference type="EC" id="2.1.1.290"/>
    </reaction>
</comment>
<comment type="catalytic activity">
    <reaction evidence="13">
        <text>7-[(3S)-(3-amino-3-methoxycarbonyl)propyl]wyosine(37) in tRNA(Phe) + S-adenosyl-L-methionine + CO2 = wybutosine(37) in tRNA(Phe) + S-adenosyl-L-homocysteine + 2 H(+)</text>
        <dbReference type="Rhea" id="RHEA:37119"/>
        <dbReference type="Rhea" id="RHEA-COMP:11844"/>
        <dbReference type="Rhea" id="RHEA-COMP:11847"/>
        <dbReference type="ChEBI" id="CHEBI:15378"/>
        <dbReference type="ChEBI" id="CHEBI:16526"/>
        <dbReference type="ChEBI" id="CHEBI:57856"/>
        <dbReference type="ChEBI" id="CHEBI:59789"/>
        <dbReference type="ChEBI" id="CHEBI:73544"/>
        <dbReference type="ChEBI" id="CHEBI:74275"/>
        <dbReference type="EC" id="2.3.1.231"/>
    </reaction>
</comment>
<dbReference type="GO" id="GO:0030488">
    <property type="term" value="P:tRNA methylation"/>
    <property type="evidence" value="ECO:0007669"/>
    <property type="project" value="EnsemblFungi"/>
</dbReference>
<evidence type="ECO:0000256" key="8">
    <source>
        <dbReference type="ARBA" id="ARBA00022679"/>
    </source>
</evidence>
<protein>
    <recommendedName>
        <fullName evidence="6">tRNA wybutosine-synthesizing protein 4</fullName>
        <ecNumber evidence="5">2.1.1.290</ecNumber>
        <ecNumber evidence="4">2.3.1.231</ecNumber>
    </recommendedName>
    <alternativeName>
        <fullName evidence="12">tRNA(Phe) (7-(3-amino-3-(methoxycarbonyl)propyl)wyosine(37)-N)-methoxycarbonyltransferase</fullName>
    </alternativeName>
    <alternativeName>
        <fullName evidence="11">tRNA(Phe) (7-(3-amino-3-carboxypropyl)wyosine(37)-O)-methyltransferase</fullName>
    </alternativeName>
</protein>
<evidence type="ECO:0000256" key="12">
    <source>
        <dbReference type="ARBA" id="ARBA00030847"/>
    </source>
</evidence>
<keyword evidence="7" id="KW-0489">Methyltransferase</keyword>
<dbReference type="UniPathway" id="UPA00375"/>
<dbReference type="SUPFAM" id="SSF53335">
    <property type="entry name" value="S-adenosyl-L-methionine-dependent methyltransferases"/>
    <property type="match status" value="1"/>
</dbReference>
<dbReference type="Pfam" id="PF13418">
    <property type="entry name" value="Beta-prop_TYW4"/>
    <property type="match status" value="1"/>
</dbReference>
<dbReference type="SUPFAM" id="SSF50965">
    <property type="entry name" value="Galactose oxidase, central domain"/>
    <property type="match status" value="1"/>
</dbReference>
<dbReference type="Gene3D" id="2.120.10.80">
    <property type="entry name" value="Kelch-type beta propeller"/>
    <property type="match status" value="1"/>
</dbReference>
<evidence type="ECO:0000256" key="1">
    <source>
        <dbReference type="ARBA" id="ARBA00001806"/>
    </source>
</evidence>
<dbReference type="RefSeq" id="XP_022630954.1">
    <property type="nucleotide sequence ID" value="XM_022773166.1"/>
</dbReference>
<dbReference type="InterPro" id="IPR011043">
    <property type="entry name" value="Gal_Oxase/kelch_b-propeller"/>
</dbReference>
<keyword evidence="15" id="KW-1185">Reference proteome</keyword>
<evidence type="ECO:0000256" key="4">
    <source>
        <dbReference type="ARBA" id="ARBA00012155"/>
    </source>
</evidence>
<reference evidence="14 15" key="1">
    <citation type="submission" date="2014-12" db="EMBL/GenBank/DDBJ databases">
        <authorList>
            <person name="Neuveglise Cecile"/>
        </authorList>
    </citation>
    <scope>NUCLEOTIDE SEQUENCE [LARGE SCALE GENOMIC DNA]</scope>
    <source>
        <strain evidence="14 15">CBS 12615</strain>
    </source>
</reference>
<dbReference type="GO" id="GO:0008175">
    <property type="term" value="F:tRNA methyltransferase activity"/>
    <property type="evidence" value="ECO:0007669"/>
    <property type="project" value="EnsemblFungi"/>
</dbReference>
<dbReference type="Gene3D" id="3.40.50.150">
    <property type="entry name" value="Vaccinia Virus protein VP39"/>
    <property type="match status" value="1"/>
</dbReference>
<evidence type="ECO:0000256" key="13">
    <source>
        <dbReference type="ARBA" id="ARBA00049250"/>
    </source>
</evidence>
<dbReference type="GeneID" id="34688316"/>
<comment type="pathway">
    <text evidence="2">tRNA modification; wybutosine-tRNA(Phe) biosynthesis.</text>
</comment>
<keyword evidence="8" id="KW-0808">Transferase</keyword>
<dbReference type="HOGENOM" id="CLU_002761_0_0_1"/>
<evidence type="ECO:0000256" key="7">
    <source>
        <dbReference type="ARBA" id="ARBA00022603"/>
    </source>
</evidence>
<evidence type="ECO:0000256" key="9">
    <source>
        <dbReference type="ARBA" id="ARBA00022691"/>
    </source>
</evidence>
<dbReference type="InterPro" id="IPR029063">
    <property type="entry name" value="SAM-dependent_MTases_sf"/>
</dbReference>
<name>A0A0C7N3I1_9SACH</name>
<dbReference type="Pfam" id="PF04072">
    <property type="entry name" value="LCM"/>
    <property type="match status" value="1"/>
</dbReference>
<evidence type="ECO:0000256" key="11">
    <source>
        <dbReference type="ARBA" id="ARBA00029750"/>
    </source>
</evidence>
<proteinExistence type="inferred from homology"/>
<dbReference type="PANTHER" id="PTHR46529:SF1">
    <property type="entry name" value="TRNA WYBUTOSINE-SYNTHESIZING PROTEIN 4"/>
    <property type="match status" value="1"/>
</dbReference>
<dbReference type="OrthoDB" id="47172at2759"/>
<dbReference type="InterPro" id="IPR007213">
    <property type="entry name" value="Ppm1/Ppm2/Tcmp"/>
</dbReference>
<dbReference type="STRING" id="1245769.A0A0C7N3I1"/>
<dbReference type="EC" id="2.3.1.231" evidence="4"/>
<dbReference type="Proteomes" id="UP000054304">
    <property type="component" value="Unassembled WGS sequence"/>
</dbReference>
<evidence type="ECO:0000256" key="6">
    <source>
        <dbReference type="ARBA" id="ARBA00018045"/>
    </source>
</evidence>
<keyword evidence="10" id="KW-0819">tRNA processing</keyword>
<evidence type="ECO:0000256" key="5">
    <source>
        <dbReference type="ARBA" id="ARBA00012779"/>
    </source>
</evidence>
<dbReference type="EMBL" id="LN736372">
    <property type="protein sequence ID" value="CEP64750.1"/>
    <property type="molecule type" value="Genomic_DNA"/>
</dbReference>
<evidence type="ECO:0000313" key="15">
    <source>
        <dbReference type="Proteomes" id="UP000054304"/>
    </source>
</evidence>
<dbReference type="PANTHER" id="PTHR46529">
    <property type="entry name" value="TRNA WYBUTOSINE-SYNTHESIZING PROTEIN 4"/>
    <property type="match status" value="1"/>
</dbReference>
<evidence type="ECO:0000256" key="3">
    <source>
        <dbReference type="ARBA" id="ARBA00010703"/>
    </source>
</evidence>
<evidence type="ECO:0000256" key="10">
    <source>
        <dbReference type="ARBA" id="ARBA00022694"/>
    </source>
</evidence>
<sequence length="669" mass="75432">MQKQRKNGEVAIQATNSSSIVCKRSVERFYSQALDMNLNVDQSKGCIEYFKYFVPKTIRCTPCINRGYWLRMHAVKSTIDFIVKQTQGEELVIVNLGCGFDPLPFQLLDPENRQNEKNMGRLSFLDIDYPDLIAHKKRIIDAAPKLKTIMGSWNVSPRVTGGFEAQNYALAPYDLNDTDNFDVLINACNLQDASVVKIFVSEVSLAYMKSTKADTIIEICSRQPRSHFIILEPLLPAGPCEPFSRQMLQHFRSNNTPLQSVSLNSTLSAQHERFQRCGFHFTNMKNMIDVWNSLPSGTKKKIDAIEPFDEYEEFLLFCHHYVFGHSTNDRYFPMKGLPVLKRQAVEKMSLLCHMHLKSLMVDKLNLLQRKFGSSTLLPSGQILYSHGCYASRLSDTLLIDPASNRVEVVSSVSHQPSARMCHTLTALNDELCVLVGGRGSPNKACDDIWVLRKTEQRQWVYEKVLDLPESRYRHSSCAIDDERVLIYGGQTAGDAFLVYDSGKNELSVPIIDGEIPSLASAPMTYDQPSNTGVIVGGVGKDQHIDGCFRSFHYDKCLNKITLTQEFSHPLMKRCGAKALHTSSDTILIMGGTNSCMLLDRETTMIEVNLRDNQLTTKAIPEQYWQADFPLLVGFEMLQCLDSTIHIFGGGAVCYGFGSVWNGWLKLKIT</sequence>
<dbReference type="InterPro" id="IPR015915">
    <property type="entry name" value="Kelch-typ_b-propeller"/>
</dbReference>